<sequence>MSDAVRETLDRYYAALKAGDRAALRGVVSDEIEVHYPAPEGLLPWAGDWAGFDGFEKFVATVGDHLVIDTVEPLAVHVAGDTVITVLKGEWTVKETARTVRTETVNLFTLRDGKIVRYQVFTDTAALGIGLGKLAAA</sequence>
<evidence type="ECO:0000313" key="2">
    <source>
        <dbReference type="EMBL" id="SOE16799.1"/>
    </source>
</evidence>
<dbReference type="AlphaFoldDB" id="A0A286IBP8"/>
<dbReference type="PANTHER" id="PTHR41252">
    <property type="entry name" value="BLR2505 PROTEIN"/>
    <property type="match status" value="1"/>
</dbReference>
<dbReference type="OrthoDB" id="582171at2"/>
<dbReference type="Pfam" id="PF12680">
    <property type="entry name" value="SnoaL_2"/>
    <property type="match status" value="1"/>
</dbReference>
<dbReference type="SUPFAM" id="SSF54427">
    <property type="entry name" value="NTF2-like"/>
    <property type="match status" value="1"/>
</dbReference>
<name>A0A286IBP8_9HYPH</name>
<reference evidence="3" key="1">
    <citation type="submission" date="2017-08" db="EMBL/GenBank/DDBJ databases">
        <authorList>
            <person name="Varghese N."/>
            <person name="Submissions S."/>
        </authorList>
    </citation>
    <scope>NUCLEOTIDE SEQUENCE [LARGE SCALE GENOMIC DNA]</scope>
    <source>
        <strain evidence="3">KCTC 23107</strain>
    </source>
</reference>
<gene>
    <name evidence="2" type="ORF">SAMN05877838_1681</name>
</gene>
<dbReference type="EMBL" id="OCPC01000002">
    <property type="protein sequence ID" value="SOE16799.1"/>
    <property type="molecule type" value="Genomic_DNA"/>
</dbReference>
<organism evidence="2 3">
    <name type="scientific">Hoeflea halophila</name>
    <dbReference type="NCBI Taxonomy" id="714899"/>
    <lineage>
        <taxon>Bacteria</taxon>
        <taxon>Pseudomonadati</taxon>
        <taxon>Pseudomonadota</taxon>
        <taxon>Alphaproteobacteria</taxon>
        <taxon>Hyphomicrobiales</taxon>
        <taxon>Rhizobiaceae</taxon>
        <taxon>Hoeflea</taxon>
    </lineage>
</organism>
<dbReference type="PANTHER" id="PTHR41252:SF1">
    <property type="entry name" value="BLR2505 PROTEIN"/>
    <property type="match status" value="1"/>
</dbReference>
<dbReference type="RefSeq" id="WP_097106900.1">
    <property type="nucleotide sequence ID" value="NZ_OCPC01000002.1"/>
</dbReference>
<dbReference type="InterPro" id="IPR032710">
    <property type="entry name" value="NTF2-like_dom_sf"/>
</dbReference>
<evidence type="ECO:0000259" key="1">
    <source>
        <dbReference type="Pfam" id="PF12680"/>
    </source>
</evidence>
<protein>
    <recommendedName>
        <fullName evidence="1">SnoaL-like domain-containing protein</fullName>
    </recommendedName>
</protein>
<dbReference type="Proteomes" id="UP000219465">
    <property type="component" value="Unassembled WGS sequence"/>
</dbReference>
<proteinExistence type="predicted"/>
<feature type="domain" description="SnoaL-like" evidence="1">
    <location>
        <begin position="10"/>
        <end position="118"/>
    </location>
</feature>
<keyword evidence="3" id="KW-1185">Reference proteome</keyword>
<dbReference type="Gene3D" id="3.10.450.50">
    <property type="match status" value="1"/>
</dbReference>
<dbReference type="InterPro" id="IPR037401">
    <property type="entry name" value="SnoaL-like"/>
</dbReference>
<evidence type="ECO:0000313" key="3">
    <source>
        <dbReference type="Proteomes" id="UP000219465"/>
    </source>
</evidence>
<accession>A0A286IBP8</accession>